<protein>
    <submittedName>
        <fullName evidence="4">DAK2 domain-containing protein</fullName>
    </submittedName>
</protein>
<organism evidence="4 5">
    <name type="scientific">Guopingia tenuis</name>
    <dbReference type="NCBI Taxonomy" id="2763656"/>
    <lineage>
        <taxon>Bacteria</taxon>
        <taxon>Bacillati</taxon>
        <taxon>Bacillota</taxon>
        <taxon>Clostridia</taxon>
        <taxon>Christensenellales</taxon>
        <taxon>Christensenellaceae</taxon>
        <taxon>Guopingia</taxon>
    </lineage>
</organism>
<dbReference type="InterPro" id="IPR004007">
    <property type="entry name" value="DhaL_dom"/>
</dbReference>
<dbReference type="Gene3D" id="1.25.40.340">
    <property type="match status" value="1"/>
</dbReference>
<keyword evidence="5" id="KW-1185">Reference proteome</keyword>
<dbReference type="PANTHER" id="PTHR28629">
    <property type="entry name" value="TRIOKINASE/FMN CYCLASE"/>
    <property type="match status" value="1"/>
</dbReference>
<comment type="caution">
    <text evidence="4">The sequence shown here is derived from an EMBL/GenBank/DDBJ whole genome shotgun (WGS) entry which is preliminary data.</text>
</comment>
<dbReference type="EMBL" id="JACRSS010000003">
    <property type="protein sequence ID" value="MBC8538813.1"/>
    <property type="molecule type" value="Genomic_DNA"/>
</dbReference>
<proteinExistence type="predicted"/>
<keyword evidence="1" id="KW-0808">Transferase</keyword>
<dbReference type="GO" id="GO:0019563">
    <property type="term" value="P:glycerol catabolic process"/>
    <property type="evidence" value="ECO:0007669"/>
    <property type="project" value="TreeGrafter"/>
</dbReference>
<reference evidence="4" key="1">
    <citation type="submission" date="2020-08" db="EMBL/GenBank/DDBJ databases">
        <title>Genome public.</title>
        <authorList>
            <person name="Liu C."/>
            <person name="Sun Q."/>
        </authorList>
    </citation>
    <scope>NUCLEOTIDE SEQUENCE</scope>
    <source>
        <strain evidence="4">NSJ-63</strain>
    </source>
</reference>
<dbReference type="RefSeq" id="WP_249280489.1">
    <property type="nucleotide sequence ID" value="NZ_JACRSS010000003.1"/>
</dbReference>
<dbReference type="InterPro" id="IPR036117">
    <property type="entry name" value="DhaL_dom_sf"/>
</dbReference>
<evidence type="ECO:0000256" key="2">
    <source>
        <dbReference type="ARBA" id="ARBA00022777"/>
    </source>
</evidence>
<sequence length="204" mass="20801">MVTAKEVKEFLEKLAGLLHENVEELARLDGQSGDGDLGASMDSAAGAMAETARAEAGADLGMLLMKVAMACNKAAPSTMGTLVSSGIMAVAKAWKGKEQVGDAELAAVPRQFADAMMARGKAQVGDKTILDALVPMAEAVETEFAQSGDLAAAFAAGAEAAQKGAQATCGMLAKTGRARWIGERARENMDGGAALCALVARGIL</sequence>
<gene>
    <name evidence="4" type="ORF">H8693_07675</name>
</gene>
<dbReference type="GO" id="GO:0005829">
    <property type="term" value="C:cytosol"/>
    <property type="evidence" value="ECO:0007669"/>
    <property type="project" value="TreeGrafter"/>
</dbReference>
<evidence type="ECO:0000259" key="3">
    <source>
        <dbReference type="PROSITE" id="PS51480"/>
    </source>
</evidence>
<dbReference type="Proteomes" id="UP000617951">
    <property type="component" value="Unassembled WGS sequence"/>
</dbReference>
<accession>A0A926DIP4</accession>
<dbReference type="AlphaFoldDB" id="A0A926DIP4"/>
<evidence type="ECO:0000313" key="4">
    <source>
        <dbReference type="EMBL" id="MBC8538813.1"/>
    </source>
</evidence>
<dbReference type="InterPro" id="IPR050861">
    <property type="entry name" value="Dihydroxyacetone_Kinase"/>
</dbReference>
<dbReference type="SUPFAM" id="SSF101473">
    <property type="entry name" value="DhaL-like"/>
    <property type="match status" value="1"/>
</dbReference>
<feature type="domain" description="DhaL" evidence="3">
    <location>
        <begin position="5"/>
        <end position="204"/>
    </location>
</feature>
<evidence type="ECO:0000313" key="5">
    <source>
        <dbReference type="Proteomes" id="UP000617951"/>
    </source>
</evidence>
<dbReference type="PANTHER" id="PTHR28629:SF4">
    <property type="entry name" value="TRIOKINASE_FMN CYCLASE"/>
    <property type="match status" value="1"/>
</dbReference>
<dbReference type="SMART" id="SM01120">
    <property type="entry name" value="Dak2"/>
    <property type="match status" value="1"/>
</dbReference>
<keyword evidence="2" id="KW-0418">Kinase</keyword>
<dbReference type="GO" id="GO:0004371">
    <property type="term" value="F:glycerone kinase activity"/>
    <property type="evidence" value="ECO:0007669"/>
    <property type="project" value="InterPro"/>
</dbReference>
<dbReference type="PROSITE" id="PS51480">
    <property type="entry name" value="DHAL"/>
    <property type="match status" value="1"/>
</dbReference>
<name>A0A926DIP4_9FIRM</name>
<evidence type="ECO:0000256" key="1">
    <source>
        <dbReference type="ARBA" id="ARBA00022679"/>
    </source>
</evidence>
<dbReference type="Pfam" id="PF02734">
    <property type="entry name" value="Dak2"/>
    <property type="match status" value="1"/>
</dbReference>